<dbReference type="InterPro" id="IPR016181">
    <property type="entry name" value="Acyl_CoA_acyltransferase"/>
</dbReference>
<dbReference type="Proteomes" id="UP000076603">
    <property type="component" value="Unassembled WGS sequence"/>
</dbReference>
<gene>
    <name evidence="1" type="ORF">CLMAG_40840</name>
</gene>
<comment type="caution">
    <text evidence="1">The sequence shown here is derived from an EMBL/GenBank/DDBJ whole genome shotgun (WGS) entry which is preliminary data.</text>
</comment>
<protein>
    <recommendedName>
        <fullName evidence="3">N-acetyltransferase domain-containing protein</fullName>
    </recommendedName>
</protein>
<keyword evidence="2" id="KW-1185">Reference proteome</keyword>
<dbReference type="CDD" id="cd04301">
    <property type="entry name" value="NAT_SF"/>
    <property type="match status" value="1"/>
</dbReference>
<accession>A0A162RSE0</accession>
<evidence type="ECO:0000313" key="2">
    <source>
        <dbReference type="Proteomes" id="UP000076603"/>
    </source>
</evidence>
<dbReference type="Gene3D" id="3.40.630.30">
    <property type="match status" value="1"/>
</dbReference>
<organism evidence="1 2">
    <name type="scientific">Clostridium magnum DSM 2767</name>
    <dbReference type="NCBI Taxonomy" id="1121326"/>
    <lineage>
        <taxon>Bacteria</taxon>
        <taxon>Bacillati</taxon>
        <taxon>Bacillota</taxon>
        <taxon>Clostridia</taxon>
        <taxon>Eubacteriales</taxon>
        <taxon>Clostridiaceae</taxon>
        <taxon>Clostridium</taxon>
    </lineage>
</organism>
<dbReference type="SUPFAM" id="SSF55729">
    <property type="entry name" value="Acyl-CoA N-acyltransferases (Nat)"/>
    <property type="match status" value="1"/>
</dbReference>
<evidence type="ECO:0000313" key="1">
    <source>
        <dbReference type="EMBL" id="KZL90313.1"/>
    </source>
</evidence>
<name>A0A162RSE0_9CLOT</name>
<dbReference type="PATRIC" id="fig|1121326.3.peg.4137"/>
<dbReference type="AlphaFoldDB" id="A0A162RSE0"/>
<sequence>MEFIELHVSDFNNIKNILETNDDTTVTMVGSSKVGITIMNEDASTELFIASYYPKNLVIRRISVHNRRKGIFTKVLDELKKIAKENGFKRITVQSVIAREMAKCCIKNGLKVDSNYMYPFKPLEGIQIGCAYVLEVQ</sequence>
<dbReference type="EMBL" id="LWAE01000005">
    <property type="protein sequence ID" value="KZL90313.1"/>
    <property type="molecule type" value="Genomic_DNA"/>
</dbReference>
<reference evidence="1 2" key="1">
    <citation type="submission" date="2016-04" db="EMBL/GenBank/DDBJ databases">
        <title>Genome sequence of Clostridium magnum DSM 2767.</title>
        <authorList>
            <person name="Poehlein A."/>
            <person name="Uhlig R."/>
            <person name="Fischer R."/>
            <person name="Bahl H."/>
            <person name="Daniel R."/>
        </authorList>
    </citation>
    <scope>NUCLEOTIDE SEQUENCE [LARGE SCALE GENOMIC DNA]</scope>
    <source>
        <strain evidence="1 2">DSM 2767</strain>
    </source>
</reference>
<proteinExistence type="predicted"/>
<evidence type="ECO:0008006" key="3">
    <source>
        <dbReference type="Google" id="ProtNLM"/>
    </source>
</evidence>
<dbReference type="RefSeq" id="WP_066626470.1">
    <property type="nucleotide sequence ID" value="NZ_FQXL01000008.1"/>
</dbReference>